<sequence length="933" mass="108710">VLAGPGSGKTQVLILRIAEILKKTQMNPYNILGLTFTESASEEMKERLINLIGPTGYDVNITTFHGFANSIIQEFPFLFGQTIAGEEGEFNLADWRPLDDLERLKIIEQLLTNQQWQYIQPLKNNLFYLREISRALSDIKRERLTGIMNYELRSKDKNINNNNVINRTKELFRLHELYQTELAKRFIYDYEDMLNWVIDKMKVDWELSLLYQERYQYILVDEYQDTNNSQLALLKILTSFYKDNPNLFVVGDPNQSIFRFQGASSQNIQEFIRQYPLAKIINLNQNYRSGRVIIDAAAAVINHNEQDFKEPLQTVRKYDGRITSIEYTNKEEEVGGVADRIKTIINRGGGAQEIAILVRKNNQINDFIRACEERNVPYQVNRGENILDQPFMERFLILLETINQPLDKIALGKTAYYFRNQIGLEQAALLAKRGRNDNQLDDKTEEFIQKIDRLAKQAPGLTIDQILEKTIEQFSLINEINEQPNRLIILDGLKTLFDNAKQFKSNNFDQWLKQLRDRQKHDLNLITKETIWGKNDGVAIQTYHQAKGEEYTTVFLPQMEERLWTKKKSDYFALGRLVNEKDSVSARPGFGRDELPSLDGIVTEERRLFYVGLTRAKRNCFISHEKTSLPSRFINELPEKIVGKKIIEETDRQKVKRLELSIQPLGLINISQQEKDWLRRQTEKLTLSPTGFNKYLNCPKDFLLNNILRIPMADDPGLIYGTAIHGALEKYYHQPELKIAKNRFQQLINQSTMSEDDKKRFLAAGGKLLTAYVDKKKMEFVRPAATEYTFSKSRLNDIPLGGKIDKIDWLDESQKTVRVIDYKTTGRAPSRNEIIGQTKKTTGSTLYYLNQLKFYWLLGQLDKKFASRWLIGETALEFLDNDHRFKTEVFSFSNKEINQFQDQIRAVWSDIQAFKFPHNPQSTSCRFCHLWDI</sequence>
<keyword evidence="11" id="KW-0413">Isomerase</keyword>
<evidence type="ECO:0000256" key="13">
    <source>
        <dbReference type="ARBA" id="ARBA00034808"/>
    </source>
</evidence>
<evidence type="ECO:0000256" key="6">
    <source>
        <dbReference type="ARBA" id="ARBA00022806"/>
    </source>
</evidence>
<dbReference type="Gene3D" id="3.90.320.10">
    <property type="match status" value="1"/>
</dbReference>
<feature type="binding site" evidence="15">
    <location>
        <begin position="3"/>
        <end position="10"/>
    </location>
    <ligand>
        <name>ATP</name>
        <dbReference type="ChEBI" id="CHEBI:30616"/>
    </ligand>
</feature>
<dbReference type="GO" id="GO:0005524">
    <property type="term" value="F:ATP binding"/>
    <property type="evidence" value="ECO:0007669"/>
    <property type="project" value="UniProtKB-UniRule"/>
</dbReference>
<evidence type="ECO:0000256" key="11">
    <source>
        <dbReference type="ARBA" id="ARBA00023235"/>
    </source>
</evidence>
<dbReference type="Pfam" id="PF12705">
    <property type="entry name" value="PDDEXK_1"/>
    <property type="match status" value="1"/>
</dbReference>
<dbReference type="InterPro" id="IPR038726">
    <property type="entry name" value="PDDEXK_AddAB-type"/>
</dbReference>
<comment type="catalytic activity">
    <reaction evidence="14">
        <text>ATP + H2O = ADP + phosphate + H(+)</text>
        <dbReference type="Rhea" id="RHEA:13065"/>
        <dbReference type="ChEBI" id="CHEBI:15377"/>
        <dbReference type="ChEBI" id="CHEBI:15378"/>
        <dbReference type="ChEBI" id="CHEBI:30616"/>
        <dbReference type="ChEBI" id="CHEBI:43474"/>
        <dbReference type="ChEBI" id="CHEBI:456216"/>
        <dbReference type="EC" id="5.6.2.4"/>
    </reaction>
</comment>
<evidence type="ECO:0000256" key="12">
    <source>
        <dbReference type="ARBA" id="ARBA00034617"/>
    </source>
</evidence>
<dbReference type="Gene3D" id="1.10.10.160">
    <property type="match status" value="1"/>
</dbReference>
<dbReference type="GO" id="GO:0004527">
    <property type="term" value="F:exonuclease activity"/>
    <property type="evidence" value="ECO:0007669"/>
    <property type="project" value="UniProtKB-KW"/>
</dbReference>
<feature type="non-terminal residue" evidence="18">
    <location>
        <position position="1"/>
    </location>
</feature>
<keyword evidence="2" id="KW-0540">Nuclease</keyword>
<organism evidence="18 19">
    <name type="scientific">Candidatus Berkelbacteria bacterium Licking1014_2</name>
    <dbReference type="NCBI Taxonomy" id="2017146"/>
    <lineage>
        <taxon>Bacteria</taxon>
        <taxon>Candidatus Berkelbacteria</taxon>
    </lineage>
</organism>
<evidence type="ECO:0000259" key="16">
    <source>
        <dbReference type="PROSITE" id="PS51198"/>
    </source>
</evidence>
<dbReference type="Gene3D" id="1.10.486.10">
    <property type="entry name" value="PCRA, domain 4"/>
    <property type="match status" value="1"/>
</dbReference>
<dbReference type="PANTHER" id="PTHR11070:SF2">
    <property type="entry name" value="ATP-DEPENDENT DNA HELICASE SRS2"/>
    <property type="match status" value="1"/>
</dbReference>
<dbReference type="InterPro" id="IPR011604">
    <property type="entry name" value="PDDEXK-like_dom_sf"/>
</dbReference>
<dbReference type="Gene3D" id="3.40.50.300">
    <property type="entry name" value="P-loop containing nucleotide triphosphate hydrolases"/>
    <property type="match status" value="2"/>
</dbReference>
<comment type="caution">
    <text evidence="18">The sequence shown here is derived from an EMBL/GenBank/DDBJ whole genome shotgun (WGS) entry which is preliminary data.</text>
</comment>
<evidence type="ECO:0000313" key="19">
    <source>
        <dbReference type="Proteomes" id="UP000318711"/>
    </source>
</evidence>
<evidence type="ECO:0000256" key="8">
    <source>
        <dbReference type="ARBA" id="ARBA00022840"/>
    </source>
</evidence>
<dbReference type="GO" id="GO:0000725">
    <property type="term" value="P:recombinational repair"/>
    <property type="evidence" value="ECO:0007669"/>
    <property type="project" value="TreeGrafter"/>
</dbReference>
<dbReference type="Pfam" id="PF13361">
    <property type="entry name" value="UvrD_C"/>
    <property type="match status" value="1"/>
</dbReference>
<evidence type="ECO:0000256" key="4">
    <source>
        <dbReference type="ARBA" id="ARBA00022763"/>
    </source>
</evidence>
<dbReference type="InterPro" id="IPR014016">
    <property type="entry name" value="UvrD-like_ATP-bd"/>
</dbReference>
<dbReference type="AlphaFoldDB" id="A0A554LW30"/>
<accession>A0A554LW30</accession>
<dbReference type="InterPro" id="IPR014017">
    <property type="entry name" value="DNA_helicase_UvrD-like_C"/>
</dbReference>
<keyword evidence="5 15" id="KW-0378">Hydrolase</keyword>
<protein>
    <recommendedName>
        <fullName evidence="13">DNA 3'-5' helicase</fullName>
        <ecNumber evidence="13">5.6.2.4</ecNumber>
    </recommendedName>
</protein>
<evidence type="ECO:0000256" key="5">
    <source>
        <dbReference type="ARBA" id="ARBA00022801"/>
    </source>
</evidence>
<dbReference type="GO" id="GO:0003677">
    <property type="term" value="F:DNA binding"/>
    <property type="evidence" value="ECO:0007669"/>
    <property type="project" value="UniProtKB-KW"/>
</dbReference>
<evidence type="ECO:0000259" key="17">
    <source>
        <dbReference type="PROSITE" id="PS51217"/>
    </source>
</evidence>
<comment type="similarity">
    <text evidence="1">Belongs to the helicase family. UvrD subfamily.</text>
</comment>
<dbReference type="InterPro" id="IPR013986">
    <property type="entry name" value="DExx_box_DNA_helicase_dom_sf"/>
</dbReference>
<evidence type="ECO:0000256" key="7">
    <source>
        <dbReference type="ARBA" id="ARBA00022839"/>
    </source>
</evidence>
<feature type="domain" description="UvrD-like helicase C-terminal" evidence="17">
    <location>
        <begin position="291"/>
        <end position="548"/>
    </location>
</feature>
<keyword evidence="4" id="KW-0227">DNA damage</keyword>
<evidence type="ECO:0000256" key="10">
    <source>
        <dbReference type="ARBA" id="ARBA00023204"/>
    </source>
</evidence>
<keyword evidence="10" id="KW-0234">DNA repair</keyword>
<dbReference type="PANTHER" id="PTHR11070">
    <property type="entry name" value="UVRD / RECB / PCRA DNA HELICASE FAMILY MEMBER"/>
    <property type="match status" value="1"/>
</dbReference>
<proteinExistence type="inferred from homology"/>
<dbReference type="SUPFAM" id="SSF52540">
    <property type="entry name" value="P-loop containing nucleoside triphosphate hydrolases"/>
    <property type="match status" value="1"/>
</dbReference>
<feature type="domain" description="UvrD-like helicase ATP-binding" evidence="16">
    <location>
        <begin position="1"/>
        <end position="290"/>
    </location>
</feature>
<evidence type="ECO:0000256" key="9">
    <source>
        <dbReference type="ARBA" id="ARBA00023125"/>
    </source>
</evidence>
<keyword evidence="6 15" id="KW-0347">Helicase</keyword>
<dbReference type="GO" id="GO:0043138">
    <property type="term" value="F:3'-5' DNA helicase activity"/>
    <property type="evidence" value="ECO:0007669"/>
    <property type="project" value="UniProtKB-EC"/>
</dbReference>
<dbReference type="EMBL" id="VMGL01000017">
    <property type="protein sequence ID" value="TSC97075.1"/>
    <property type="molecule type" value="Genomic_DNA"/>
</dbReference>
<dbReference type="InterPro" id="IPR027417">
    <property type="entry name" value="P-loop_NTPase"/>
</dbReference>
<evidence type="ECO:0000313" key="18">
    <source>
        <dbReference type="EMBL" id="TSC97075.1"/>
    </source>
</evidence>
<dbReference type="InterPro" id="IPR000212">
    <property type="entry name" value="DNA_helicase_UvrD/REP"/>
</dbReference>
<dbReference type="CDD" id="cd17932">
    <property type="entry name" value="DEXQc_UvrD"/>
    <property type="match status" value="1"/>
</dbReference>
<evidence type="ECO:0000256" key="15">
    <source>
        <dbReference type="PROSITE-ProRule" id="PRU00560"/>
    </source>
</evidence>
<evidence type="ECO:0000256" key="14">
    <source>
        <dbReference type="ARBA" id="ARBA00048988"/>
    </source>
</evidence>
<dbReference type="Proteomes" id="UP000318711">
    <property type="component" value="Unassembled WGS sequence"/>
</dbReference>
<keyword evidence="8 15" id="KW-0067">ATP-binding</keyword>
<dbReference type="Pfam" id="PF00580">
    <property type="entry name" value="UvrD-helicase"/>
    <property type="match status" value="1"/>
</dbReference>
<dbReference type="PROSITE" id="PS51198">
    <property type="entry name" value="UVRD_HELICASE_ATP_BIND"/>
    <property type="match status" value="1"/>
</dbReference>
<evidence type="ECO:0000256" key="3">
    <source>
        <dbReference type="ARBA" id="ARBA00022741"/>
    </source>
</evidence>
<reference evidence="18 19" key="1">
    <citation type="submission" date="2017-07" db="EMBL/GenBank/DDBJ databases">
        <title>Mechanisms for carbon and nitrogen cycling indicate functional differentiation within the Candidate Phyla Radiation.</title>
        <authorList>
            <person name="Danczak R.E."/>
            <person name="Johnston M.D."/>
            <person name="Kenah C."/>
            <person name="Slattery M."/>
            <person name="Wrighton K.C."/>
            <person name="Wilkins M.J."/>
        </authorList>
    </citation>
    <scope>NUCLEOTIDE SEQUENCE [LARGE SCALE GENOMIC DNA]</scope>
    <source>
        <strain evidence="18">Licking1014_2</strain>
    </source>
</reference>
<name>A0A554LW30_9BACT</name>
<keyword evidence="7" id="KW-0269">Exonuclease</keyword>
<evidence type="ECO:0000256" key="1">
    <source>
        <dbReference type="ARBA" id="ARBA00009922"/>
    </source>
</evidence>
<dbReference type="PROSITE" id="PS51217">
    <property type="entry name" value="UVRD_HELICASE_CTER"/>
    <property type="match status" value="1"/>
</dbReference>
<comment type="catalytic activity">
    <reaction evidence="12">
        <text>Couples ATP hydrolysis with the unwinding of duplex DNA by translocating in the 3'-5' direction.</text>
        <dbReference type="EC" id="5.6.2.4"/>
    </reaction>
</comment>
<dbReference type="EC" id="5.6.2.4" evidence="13"/>
<keyword evidence="9" id="KW-0238">DNA-binding</keyword>
<keyword evidence="3 15" id="KW-0547">Nucleotide-binding</keyword>
<gene>
    <name evidence="18" type="ORF">CEN88_193</name>
</gene>
<evidence type="ECO:0000256" key="2">
    <source>
        <dbReference type="ARBA" id="ARBA00022722"/>
    </source>
</evidence>